<gene>
    <name evidence="3" type="ORF">CGC53_00695</name>
</gene>
<organism evidence="3 4">
    <name type="scientific">Capnocytophaga leadbetteri</name>
    <dbReference type="NCBI Taxonomy" id="327575"/>
    <lineage>
        <taxon>Bacteria</taxon>
        <taxon>Pseudomonadati</taxon>
        <taxon>Bacteroidota</taxon>
        <taxon>Flavobacteriia</taxon>
        <taxon>Flavobacteriales</taxon>
        <taxon>Flavobacteriaceae</taxon>
        <taxon>Capnocytophaga</taxon>
    </lineage>
</organism>
<evidence type="ECO:0000313" key="3">
    <source>
        <dbReference type="EMBL" id="ATA80976.1"/>
    </source>
</evidence>
<evidence type="ECO:0000259" key="2">
    <source>
        <dbReference type="Pfam" id="PF14289"/>
    </source>
</evidence>
<dbReference type="Pfam" id="PF14289">
    <property type="entry name" value="DUF4369"/>
    <property type="match status" value="1"/>
</dbReference>
<evidence type="ECO:0000313" key="4">
    <source>
        <dbReference type="Proteomes" id="UP000217276"/>
    </source>
</evidence>
<dbReference type="RefSeq" id="WP_095912914.1">
    <property type="nucleotide sequence ID" value="NZ_CAUUPF010000001.1"/>
</dbReference>
<proteinExistence type="predicted"/>
<reference evidence="4" key="1">
    <citation type="submission" date="2017-06" db="EMBL/GenBank/DDBJ databases">
        <title>Capnocytophaga spp. assemblies.</title>
        <authorList>
            <person name="Gulvik C.A."/>
        </authorList>
    </citation>
    <scope>NUCLEOTIDE SEQUENCE [LARGE SCALE GENOMIC DNA]</scope>
    <source>
        <strain evidence="4">H6253</strain>
    </source>
</reference>
<name>A0A250FAH1_9FLAO</name>
<accession>A0A250FAH1</accession>
<dbReference type="KEGG" id="clk:CGC53_00695"/>
<sequence>MRKVLIAMSALLMIACDKTEEKDTMIVEGNIDGLKIGTIYLQKYVNDKLTNIDSVKAEGSGKFTFKYPLKSPEVFYIYLDLKKQAGTDLGDRLMFFGEPTTIQINSSYDMFEIKAKINGSTSQKEYNEYAHVMRQFSMRNAELLEKQVNAFKEGNTALTDSLNAVSEKNNFRRHLFVLNYALTHPESYITPYVVLVDAPNTRVKYLDSIYGKLSKDVATSTYGKEFKTYIEVARKAERERAAKEAEDTKTPEPKNE</sequence>
<feature type="domain" description="DUF4369" evidence="2">
    <location>
        <begin position="26"/>
        <end position="126"/>
    </location>
</feature>
<dbReference type="AlphaFoldDB" id="A0A250FAH1"/>
<dbReference type="InterPro" id="IPR025380">
    <property type="entry name" value="DUF4369"/>
</dbReference>
<protein>
    <recommendedName>
        <fullName evidence="2">DUF4369 domain-containing protein</fullName>
    </recommendedName>
</protein>
<feature type="region of interest" description="Disordered" evidence="1">
    <location>
        <begin position="237"/>
        <end position="256"/>
    </location>
</feature>
<evidence type="ECO:0000256" key="1">
    <source>
        <dbReference type="SAM" id="MobiDB-lite"/>
    </source>
</evidence>
<dbReference type="Proteomes" id="UP000217276">
    <property type="component" value="Chromosome"/>
</dbReference>
<dbReference type="EMBL" id="CP022384">
    <property type="protein sequence ID" value="ATA80976.1"/>
    <property type="molecule type" value="Genomic_DNA"/>
</dbReference>
<keyword evidence="4" id="KW-1185">Reference proteome</keyword>
<dbReference type="PROSITE" id="PS51257">
    <property type="entry name" value="PROKAR_LIPOPROTEIN"/>
    <property type="match status" value="1"/>
</dbReference>